<dbReference type="Pfam" id="PF13412">
    <property type="entry name" value="HTH_24"/>
    <property type="match status" value="1"/>
</dbReference>
<keyword evidence="3" id="KW-0804">Transcription</keyword>
<name>A0ABS1LG45_9MICO</name>
<dbReference type="SMART" id="SM00344">
    <property type="entry name" value="HTH_ASNC"/>
    <property type="match status" value="1"/>
</dbReference>
<keyword evidence="1" id="KW-0805">Transcription regulation</keyword>
<dbReference type="Gene3D" id="1.10.10.10">
    <property type="entry name" value="Winged helix-like DNA-binding domain superfamily/Winged helix DNA-binding domain"/>
    <property type="match status" value="1"/>
</dbReference>
<evidence type="ECO:0000256" key="2">
    <source>
        <dbReference type="ARBA" id="ARBA00023125"/>
    </source>
</evidence>
<dbReference type="InterPro" id="IPR036390">
    <property type="entry name" value="WH_DNA-bd_sf"/>
</dbReference>
<evidence type="ECO:0000313" key="6">
    <source>
        <dbReference type="Proteomes" id="UP000675409"/>
    </source>
</evidence>
<sequence length="150" mass="16944">MSNETRLDDLDHAIIAELEDDARLSNTELARRVALTPAPCLRRVQRLERAGVIRGYHADIDPKASGRSFEVIVAIDLTINDGQTFVDFEAAASALPEVTELRRMFGQPDYYLRVLVSDHEDYEAHLLNSLSRLPTISRITSHQTMRRVKG</sequence>
<dbReference type="PANTHER" id="PTHR30154:SF34">
    <property type="entry name" value="TRANSCRIPTIONAL REGULATOR AZLB"/>
    <property type="match status" value="1"/>
</dbReference>
<protein>
    <submittedName>
        <fullName evidence="5">Lrp/AsnC family transcriptional regulator</fullName>
    </submittedName>
</protein>
<dbReference type="InterPro" id="IPR011991">
    <property type="entry name" value="ArsR-like_HTH"/>
</dbReference>
<reference evidence="5 6" key="1">
    <citation type="journal article" date="2021" name="Arch. Microbiol.">
        <title>Myceligenerans indicum sp. nov., an actinobacterium isolated from mangrove sediment of Sundarbans, India.</title>
        <authorList>
            <person name="Asha K."/>
            <person name="Bhadury P."/>
        </authorList>
    </citation>
    <scope>NUCLEOTIDE SEQUENCE [LARGE SCALE GENOMIC DNA]</scope>
    <source>
        <strain evidence="5 6">I2</strain>
    </source>
</reference>
<dbReference type="InterPro" id="IPR019885">
    <property type="entry name" value="Tscrpt_reg_HTH_AsnC-type_CS"/>
</dbReference>
<dbReference type="Gene3D" id="3.30.70.920">
    <property type="match status" value="1"/>
</dbReference>
<evidence type="ECO:0000256" key="3">
    <source>
        <dbReference type="ARBA" id="ARBA00023163"/>
    </source>
</evidence>
<feature type="domain" description="HTH asnC-type" evidence="4">
    <location>
        <begin position="7"/>
        <end position="68"/>
    </location>
</feature>
<gene>
    <name evidence="5" type="ORF">HGK34_02705</name>
</gene>
<dbReference type="InterPro" id="IPR011008">
    <property type="entry name" value="Dimeric_a/b-barrel"/>
</dbReference>
<proteinExistence type="predicted"/>
<dbReference type="CDD" id="cd00090">
    <property type="entry name" value="HTH_ARSR"/>
    <property type="match status" value="1"/>
</dbReference>
<keyword evidence="2" id="KW-0238">DNA-binding</keyword>
<keyword evidence="6" id="KW-1185">Reference proteome</keyword>
<dbReference type="EMBL" id="JABBYC010000002">
    <property type="protein sequence ID" value="MBL0885201.1"/>
    <property type="molecule type" value="Genomic_DNA"/>
</dbReference>
<evidence type="ECO:0000259" key="4">
    <source>
        <dbReference type="PROSITE" id="PS50956"/>
    </source>
</evidence>
<dbReference type="Pfam" id="PF01037">
    <property type="entry name" value="AsnC_trans_reg"/>
    <property type="match status" value="1"/>
</dbReference>
<dbReference type="PRINTS" id="PR00033">
    <property type="entry name" value="HTHASNC"/>
</dbReference>
<accession>A0ABS1LG45</accession>
<dbReference type="InterPro" id="IPR000485">
    <property type="entry name" value="AsnC-type_HTH_dom"/>
</dbReference>
<organism evidence="5 6">
    <name type="scientific">Myceligenerans indicum</name>
    <dbReference type="NCBI Taxonomy" id="2593663"/>
    <lineage>
        <taxon>Bacteria</taxon>
        <taxon>Bacillati</taxon>
        <taxon>Actinomycetota</taxon>
        <taxon>Actinomycetes</taxon>
        <taxon>Micrococcales</taxon>
        <taxon>Promicromonosporaceae</taxon>
        <taxon>Myceligenerans</taxon>
    </lineage>
</organism>
<dbReference type="Proteomes" id="UP000675409">
    <property type="component" value="Unassembled WGS sequence"/>
</dbReference>
<dbReference type="InterPro" id="IPR019888">
    <property type="entry name" value="Tscrpt_reg_AsnC-like"/>
</dbReference>
<dbReference type="PROSITE" id="PS00519">
    <property type="entry name" value="HTH_ASNC_1"/>
    <property type="match status" value="1"/>
</dbReference>
<evidence type="ECO:0000256" key="1">
    <source>
        <dbReference type="ARBA" id="ARBA00023015"/>
    </source>
</evidence>
<dbReference type="PANTHER" id="PTHR30154">
    <property type="entry name" value="LEUCINE-RESPONSIVE REGULATORY PROTEIN"/>
    <property type="match status" value="1"/>
</dbReference>
<dbReference type="InterPro" id="IPR019887">
    <property type="entry name" value="Tscrpt_reg_AsnC/Lrp_C"/>
</dbReference>
<dbReference type="RefSeq" id="WP_201845038.1">
    <property type="nucleotide sequence ID" value="NZ_JABBYC010000002.1"/>
</dbReference>
<dbReference type="SUPFAM" id="SSF54909">
    <property type="entry name" value="Dimeric alpha+beta barrel"/>
    <property type="match status" value="1"/>
</dbReference>
<dbReference type="InterPro" id="IPR036388">
    <property type="entry name" value="WH-like_DNA-bd_sf"/>
</dbReference>
<dbReference type="PROSITE" id="PS50956">
    <property type="entry name" value="HTH_ASNC_2"/>
    <property type="match status" value="1"/>
</dbReference>
<evidence type="ECO:0000313" key="5">
    <source>
        <dbReference type="EMBL" id="MBL0885201.1"/>
    </source>
</evidence>
<comment type="caution">
    <text evidence="5">The sequence shown here is derived from an EMBL/GenBank/DDBJ whole genome shotgun (WGS) entry which is preliminary data.</text>
</comment>
<dbReference type="SUPFAM" id="SSF46785">
    <property type="entry name" value="Winged helix' DNA-binding domain"/>
    <property type="match status" value="1"/>
</dbReference>